<dbReference type="FunFam" id="2.10.109.10:FF:000001">
    <property type="entry name" value="LexA repressor"/>
    <property type="match status" value="1"/>
</dbReference>
<evidence type="ECO:0000256" key="2">
    <source>
        <dbReference type="ARBA" id="ARBA00022491"/>
    </source>
</evidence>
<dbReference type="Pfam" id="PF01726">
    <property type="entry name" value="LexA_DNA_bind"/>
    <property type="match status" value="1"/>
</dbReference>
<sequence length="198" mass="22197">MKNSDAKREQILQFIRSEIETKGYPPSVREICRAVNLRSTSTVHMHLRTLENRGLIRRDASKPRALEVLNGSAPRGRSVPVVGRVTAGIPILAQENIEEYMTIPFDVSENNAFILNVTGTSMINDGIIEGDKLVVERRNSAENGDMVIAMIQDEATVKRIYYENGHVRLQPSNDQMEPIIVENAEVIGKVVGLLRYIQ</sequence>
<reference evidence="16" key="2">
    <citation type="journal article" date="2021" name="PeerJ">
        <title>Extensive microbial diversity within the chicken gut microbiome revealed by metagenomics and culture.</title>
        <authorList>
            <person name="Gilroy R."/>
            <person name="Ravi A."/>
            <person name="Getino M."/>
            <person name="Pursley I."/>
            <person name="Horton D.L."/>
            <person name="Alikhan N.F."/>
            <person name="Baker D."/>
            <person name="Gharbi K."/>
            <person name="Hall N."/>
            <person name="Watson M."/>
            <person name="Adriaenssens E.M."/>
            <person name="Foster-Nyarko E."/>
            <person name="Jarju S."/>
            <person name="Secka A."/>
            <person name="Antonio M."/>
            <person name="Oren A."/>
            <person name="Chaudhuri R.R."/>
            <person name="La Ragione R."/>
            <person name="Hildebrand F."/>
            <person name="Pallen M.J."/>
        </authorList>
    </citation>
    <scope>NUCLEOTIDE SEQUENCE</scope>
    <source>
        <strain evidence="16">13766</strain>
    </source>
</reference>
<keyword evidence="10 12" id="KW-0234">DNA repair</keyword>
<dbReference type="InterPro" id="IPR006199">
    <property type="entry name" value="LexA_DNA-bd_dom"/>
</dbReference>
<dbReference type="AlphaFoldDB" id="A0A9D1G0A4"/>
<evidence type="ECO:0000256" key="9">
    <source>
        <dbReference type="ARBA" id="ARBA00023163"/>
    </source>
</evidence>
<keyword evidence="11 12" id="KW-0742">SOS response</keyword>
<comment type="function">
    <text evidence="12">Represses a number of genes involved in the response to DNA damage (SOS response), including recA and lexA. In the presence of single-stranded DNA, RecA interacts with LexA causing an autocatalytic cleavage which disrupts the DNA-binding part of LexA, leading to derepression of the SOS regulon and eventually DNA repair.</text>
</comment>
<comment type="similarity">
    <text evidence="1 12 13">Belongs to the peptidase S24 family.</text>
</comment>
<organism evidence="16 17">
    <name type="scientific">Candidatus Alectryocaccomicrobium excrementavium</name>
    <dbReference type="NCBI Taxonomy" id="2840668"/>
    <lineage>
        <taxon>Bacteria</taxon>
        <taxon>Bacillati</taxon>
        <taxon>Bacillota</taxon>
        <taxon>Clostridia</taxon>
        <taxon>Candidatus Alectryocaccomicrobium</taxon>
    </lineage>
</organism>
<dbReference type="InterPro" id="IPR036390">
    <property type="entry name" value="WH_DNA-bd_sf"/>
</dbReference>
<dbReference type="GO" id="GO:0006508">
    <property type="term" value="P:proteolysis"/>
    <property type="evidence" value="ECO:0007669"/>
    <property type="project" value="InterPro"/>
</dbReference>
<keyword evidence="5 12" id="KW-0378">Hydrolase</keyword>
<dbReference type="SUPFAM" id="SSF51306">
    <property type="entry name" value="LexA/Signal peptidase"/>
    <property type="match status" value="1"/>
</dbReference>
<proteinExistence type="inferred from homology"/>
<dbReference type="GO" id="GO:0004252">
    <property type="term" value="F:serine-type endopeptidase activity"/>
    <property type="evidence" value="ECO:0007669"/>
    <property type="project" value="UniProtKB-UniRule"/>
</dbReference>
<dbReference type="CDD" id="cd06529">
    <property type="entry name" value="S24_LexA-like"/>
    <property type="match status" value="1"/>
</dbReference>
<evidence type="ECO:0000256" key="8">
    <source>
        <dbReference type="ARBA" id="ARBA00023125"/>
    </source>
</evidence>
<dbReference type="InterPro" id="IPR011991">
    <property type="entry name" value="ArsR-like_HTH"/>
</dbReference>
<keyword evidence="6 12" id="KW-0068">Autocatalytic cleavage</keyword>
<dbReference type="GO" id="GO:0003677">
    <property type="term" value="F:DNA binding"/>
    <property type="evidence" value="ECO:0007669"/>
    <property type="project" value="UniProtKB-UniRule"/>
</dbReference>
<dbReference type="NCBIfam" id="TIGR00498">
    <property type="entry name" value="lexA"/>
    <property type="match status" value="1"/>
</dbReference>
<accession>A0A9D1G0A4</accession>
<feature type="domain" description="Peptidase S24/S26A/S26B/S26C" evidence="14">
    <location>
        <begin position="80"/>
        <end position="191"/>
    </location>
</feature>
<comment type="subunit">
    <text evidence="12">Homodimer.</text>
</comment>
<dbReference type="EC" id="3.4.21.88" evidence="12"/>
<keyword evidence="7 12" id="KW-0805">Transcription regulation</keyword>
<dbReference type="CDD" id="cd00090">
    <property type="entry name" value="HTH_ARSR"/>
    <property type="match status" value="1"/>
</dbReference>
<comment type="caution">
    <text evidence="16">The sequence shown here is derived from an EMBL/GenBank/DDBJ whole genome shotgun (WGS) entry which is preliminary data.</text>
</comment>
<dbReference type="SUPFAM" id="SSF46785">
    <property type="entry name" value="Winged helix' DNA-binding domain"/>
    <property type="match status" value="1"/>
</dbReference>
<evidence type="ECO:0000256" key="4">
    <source>
        <dbReference type="ARBA" id="ARBA00022763"/>
    </source>
</evidence>
<comment type="catalytic activity">
    <reaction evidence="12">
        <text>Hydrolysis of Ala-|-Gly bond in repressor LexA.</text>
        <dbReference type="EC" id="3.4.21.88"/>
    </reaction>
</comment>
<protein>
    <recommendedName>
        <fullName evidence="12">LexA repressor</fullName>
        <ecNumber evidence="12">3.4.21.88</ecNumber>
    </recommendedName>
</protein>
<evidence type="ECO:0000256" key="10">
    <source>
        <dbReference type="ARBA" id="ARBA00023204"/>
    </source>
</evidence>
<dbReference type="GO" id="GO:0009432">
    <property type="term" value="P:SOS response"/>
    <property type="evidence" value="ECO:0007669"/>
    <property type="project" value="UniProtKB-UniRule"/>
</dbReference>
<dbReference type="InterPro" id="IPR050077">
    <property type="entry name" value="LexA_repressor"/>
</dbReference>
<dbReference type="InterPro" id="IPR006200">
    <property type="entry name" value="LexA"/>
</dbReference>
<dbReference type="GO" id="GO:0006260">
    <property type="term" value="P:DNA replication"/>
    <property type="evidence" value="ECO:0007669"/>
    <property type="project" value="UniProtKB-UniRule"/>
</dbReference>
<evidence type="ECO:0000256" key="11">
    <source>
        <dbReference type="ARBA" id="ARBA00023236"/>
    </source>
</evidence>
<dbReference type="InterPro" id="IPR036286">
    <property type="entry name" value="LexA/Signal_pep-like_sf"/>
</dbReference>
<dbReference type="PANTHER" id="PTHR33516:SF2">
    <property type="entry name" value="LEXA REPRESSOR-RELATED"/>
    <property type="match status" value="1"/>
</dbReference>
<dbReference type="Proteomes" id="UP000824140">
    <property type="component" value="Unassembled WGS sequence"/>
</dbReference>
<evidence type="ECO:0000256" key="12">
    <source>
        <dbReference type="HAMAP-Rule" id="MF_00015"/>
    </source>
</evidence>
<evidence type="ECO:0000313" key="17">
    <source>
        <dbReference type="Proteomes" id="UP000824140"/>
    </source>
</evidence>
<dbReference type="InterPro" id="IPR006197">
    <property type="entry name" value="Peptidase_S24_LexA"/>
</dbReference>
<dbReference type="InterPro" id="IPR036388">
    <property type="entry name" value="WH-like_DNA-bd_sf"/>
</dbReference>
<evidence type="ECO:0000256" key="7">
    <source>
        <dbReference type="ARBA" id="ARBA00023015"/>
    </source>
</evidence>
<dbReference type="Pfam" id="PF00717">
    <property type="entry name" value="Peptidase_S24"/>
    <property type="match status" value="1"/>
</dbReference>
<dbReference type="GO" id="GO:0006281">
    <property type="term" value="P:DNA repair"/>
    <property type="evidence" value="ECO:0007669"/>
    <property type="project" value="UniProtKB-UniRule"/>
</dbReference>
<feature type="active site" description="For autocatalytic cleavage activity" evidence="12">
    <location>
        <position position="158"/>
    </location>
</feature>
<keyword evidence="8 12" id="KW-0238">DNA-binding</keyword>
<dbReference type="InterPro" id="IPR015927">
    <property type="entry name" value="Peptidase_S24_S26A/B/C"/>
</dbReference>
<keyword evidence="4 12" id="KW-0227">DNA damage</keyword>
<keyword evidence="9 12" id="KW-0804">Transcription</keyword>
<evidence type="ECO:0000259" key="15">
    <source>
        <dbReference type="Pfam" id="PF01726"/>
    </source>
</evidence>
<keyword evidence="2 12" id="KW-0678">Repressor</keyword>
<gene>
    <name evidence="12 16" type="primary">lexA</name>
    <name evidence="16" type="ORF">IAA84_06465</name>
</gene>
<dbReference type="Gene3D" id="2.10.109.10">
    <property type="entry name" value="Umud Fragment, subunit A"/>
    <property type="match status" value="1"/>
</dbReference>
<dbReference type="Gene3D" id="1.10.10.10">
    <property type="entry name" value="Winged helix-like DNA-binding domain superfamily/Winged helix DNA-binding domain"/>
    <property type="match status" value="1"/>
</dbReference>
<feature type="active site" description="For autocatalytic cleavage activity" evidence="12">
    <location>
        <position position="121"/>
    </location>
</feature>
<dbReference type="InterPro" id="IPR039418">
    <property type="entry name" value="LexA-like"/>
</dbReference>
<dbReference type="GO" id="GO:0045892">
    <property type="term" value="P:negative regulation of DNA-templated transcription"/>
    <property type="evidence" value="ECO:0007669"/>
    <property type="project" value="UniProtKB-UniRule"/>
</dbReference>
<keyword evidence="3 12" id="KW-0235">DNA replication</keyword>
<reference evidence="16" key="1">
    <citation type="submission" date="2020-10" db="EMBL/GenBank/DDBJ databases">
        <authorList>
            <person name="Gilroy R."/>
        </authorList>
    </citation>
    <scope>NUCLEOTIDE SEQUENCE</scope>
    <source>
        <strain evidence="16">13766</strain>
    </source>
</reference>
<evidence type="ECO:0000259" key="14">
    <source>
        <dbReference type="Pfam" id="PF00717"/>
    </source>
</evidence>
<dbReference type="EMBL" id="DVJN01000127">
    <property type="protein sequence ID" value="HIS92647.1"/>
    <property type="molecule type" value="Genomic_DNA"/>
</dbReference>
<evidence type="ECO:0000256" key="13">
    <source>
        <dbReference type="RuleBase" id="RU003991"/>
    </source>
</evidence>
<evidence type="ECO:0000256" key="5">
    <source>
        <dbReference type="ARBA" id="ARBA00022801"/>
    </source>
</evidence>
<name>A0A9D1G0A4_9FIRM</name>
<feature type="DNA-binding region" description="H-T-H motif" evidence="12">
    <location>
        <begin position="28"/>
        <end position="48"/>
    </location>
</feature>
<evidence type="ECO:0000256" key="6">
    <source>
        <dbReference type="ARBA" id="ARBA00022813"/>
    </source>
</evidence>
<feature type="site" description="Cleavage; by autolysis" evidence="12">
    <location>
        <begin position="87"/>
        <end position="88"/>
    </location>
</feature>
<dbReference type="HAMAP" id="MF_00015">
    <property type="entry name" value="LexA"/>
    <property type="match status" value="1"/>
</dbReference>
<feature type="domain" description="LexA repressor DNA-binding" evidence="15">
    <location>
        <begin position="7"/>
        <end position="65"/>
    </location>
</feature>
<evidence type="ECO:0000256" key="1">
    <source>
        <dbReference type="ARBA" id="ARBA00007484"/>
    </source>
</evidence>
<evidence type="ECO:0000256" key="3">
    <source>
        <dbReference type="ARBA" id="ARBA00022705"/>
    </source>
</evidence>
<evidence type="ECO:0000313" key="16">
    <source>
        <dbReference type="EMBL" id="HIS92647.1"/>
    </source>
</evidence>
<dbReference type="PRINTS" id="PR00726">
    <property type="entry name" value="LEXASERPTASE"/>
</dbReference>
<dbReference type="PANTHER" id="PTHR33516">
    <property type="entry name" value="LEXA REPRESSOR"/>
    <property type="match status" value="1"/>
</dbReference>